<name>X1GS76_9ZZZZ</name>
<dbReference type="Pfam" id="PF00406">
    <property type="entry name" value="ADK"/>
    <property type="match status" value="1"/>
</dbReference>
<dbReference type="InterPro" id="IPR027417">
    <property type="entry name" value="P-loop_NTPase"/>
</dbReference>
<accession>X1GS76</accession>
<sequence>MRIVLLGAPGAGKGTQCKRIVDKYGLLHLSSGDILRQQRTEGSELGKKAKSYMDSGALVPDEVIVEMMADEIKKTPRAGFVLDGFPRTVEQARELDKALAANGQKIDIVLNLKIDDNIVAQRMTGRRSCPKCGAVYHTENLKPNVEAICDNDGTELIQRPDDGPEVVANRLQ</sequence>
<dbReference type="NCBIfam" id="TIGR01351">
    <property type="entry name" value="adk"/>
    <property type="match status" value="1"/>
</dbReference>
<proteinExistence type="inferred from homology"/>
<dbReference type="HAMAP" id="MF_00235">
    <property type="entry name" value="Adenylate_kinase_Adk"/>
    <property type="match status" value="1"/>
</dbReference>
<protein>
    <recommendedName>
        <fullName evidence="4">Adenylate kinase active site lid domain-containing protein</fullName>
    </recommendedName>
</protein>
<dbReference type="SUPFAM" id="SSF52540">
    <property type="entry name" value="P-loop containing nucleoside triphosphate hydrolases"/>
    <property type="match status" value="1"/>
</dbReference>
<dbReference type="Pfam" id="PF05191">
    <property type="entry name" value="ADK_lid"/>
    <property type="match status" value="1"/>
</dbReference>
<feature type="non-terminal residue" evidence="5">
    <location>
        <position position="172"/>
    </location>
</feature>
<dbReference type="Gene3D" id="3.40.50.300">
    <property type="entry name" value="P-loop containing nucleotide triphosphate hydrolases"/>
    <property type="match status" value="1"/>
</dbReference>
<dbReference type="InterPro" id="IPR007862">
    <property type="entry name" value="Adenylate_kinase_lid-dom"/>
</dbReference>
<organism evidence="5">
    <name type="scientific">marine sediment metagenome</name>
    <dbReference type="NCBI Taxonomy" id="412755"/>
    <lineage>
        <taxon>unclassified sequences</taxon>
        <taxon>metagenomes</taxon>
        <taxon>ecological metagenomes</taxon>
    </lineage>
</organism>
<dbReference type="CDD" id="cd01428">
    <property type="entry name" value="ADK"/>
    <property type="match status" value="1"/>
</dbReference>
<dbReference type="InterPro" id="IPR006259">
    <property type="entry name" value="Adenyl_kin_sub"/>
</dbReference>
<dbReference type="GO" id="GO:0004017">
    <property type="term" value="F:AMP kinase activity"/>
    <property type="evidence" value="ECO:0007669"/>
    <property type="project" value="InterPro"/>
</dbReference>
<reference evidence="5" key="1">
    <citation type="journal article" date="2014" name="Front. Microbiol.">
        <title>High frequency of phylogenetically diverse reductive dehalogenase-homologous genes in deep subseafloor sedimentary metagenomes.</title>
        <authorList>
            <person name="Kawai M."/>
            <person name="Futagami T."/>
            <person name="Toyoda A."/>
            <person name="Takaki Y."/>
            <person name="Nishi S."/>
            <person name="Hori S."/>
            <person name="Arai W."/>
            <person name="Tsubouchi T."/>
            <person name="Morono Y."/>
            <person name="Uchiyama I."/>
            <person name="Ito T."/>
            <person name="Fujiyama A."/>
            <person name="Inagaki F."/>
            <person name="Takami H."/>
        </authorList>
    </citation>
    <scope>NUCLEOTIDE SEQUENCE</scope>
    <source>
        <strain evidence="5">Expedition CK06-06</strain>
    </source>
</reference>
<evidence type="ECO:0000259" key="4">
    <source>
        <dbReference type="Pfam" id="PF05191"/>
    </source>
</evidence>
<keyword evidence="1" id="KW-0808">Transferase</keyword>
<dbReference type="PANTHER" id="PTHR23359">
    <property type="entry name" value="NUCLEOTIDE KINASE"/>
    <property type="match status" value="1"/>
</dbReference>
<dbReference type="EMBL" id="BARU01018859">
    <property type="protein sequence ID" value="GAH60761.1"/>
    <property type="molecule type" value="Genomic_DNA"/>
</dbReference>
<dbReference type="PROSITE" id="PS00113">
    <property type="entry name" value="ADENYLATE_KINASE"/>
    <property type="match status" value="1"/>
</dbReference>
<dbReference type="InterPro" id="IPR000850">
    <property type="entry name" value="Adenylat/UMP-CMP_kin"/>
</dbReference>
<evidence type="ECO:0000313" key="5">
    <source>
        <dbReference type="EMBL" id="GAH60761.1"/>
    </source>
</evidence>
<keyword evidence="3" id="KW-0418">Kinase</keyword>
<comment type="caution">
    <text evidence="5">The sequence shown here is derived from an EMBL/GenBank/DDBJ whole genome shotgun (WGS) entry which is preliminary data.</text>
</comment>
<evidence type="ECO:0000256" key="1">
    <source>
        <dbReference type="ARBA" id="ARBA00022679"/>
    </source>
</evidence>
<evidence type="ECO:0000256" key="3">
    <source>
        <dbReference type="ARBA" id="ARBA00022777"/>
    </source>
</evidence>
<feature type="domain" description="Adenylate kinase active site lid" evidence="4">
    <location>
        <begin position="126"/>
        <end position="161"/>
    </location>
</feature>
<dbReference type="PRINTS" id="PR00094">
    <property type="entry name" value="ADENYLTKNASE"/>
</dbReference>
<dbReference type="InterPro" id="IPR033690">
    <property type="entry name" value="Adenylat_kinase_CS"/>
</dbReference>
<evidence type="ECO:0000256" key="2">
    <source>
        <dbReference type="ARBA" id="ARBA00022741"/>
    </source>
</evidence>
<dbReference type="FunFam" id="3.40.50.300:FF:000106">
    <property type="entry name" value="Adenylate kinase mitochondrial"/>
    <property type="match status" value="1"/>
</dbReference>
<keyword evidence="2" id="KW-0547">Nucleotide-binding</keyword>
<dbReference type="GO" id="GO:0005524">
    <property type="term" value="F:ATP binding"/>
    <property type="evidence" value="ECO:0007669"/>
    <property type="project" value="InterPro"/>
</dbReference>
<gene>
    <name evidence="5" type="ORF">S03H2_31124</name>
</gene>
<dbReference type="AlphaFoldDB" id="X1GS76"/>